<feature type="compositionally biased region" description="Low complexity" evidence="1">
    <location>
        <begin position="175"/>
        <end position="196"/>
    </location>
</feature>
<accession>A0ABQ6M4U0</accession>
<comment type="caution">
    <text evidence="2">The sequence shown here is derived from an EMBL/GenBank/DDBJ whole genome shotgun (WGS) entry which is preliminary data.</text>
</comment>
<feature type="region of interest" description="Disordered" evidence="1">
    <location>
        <begin position="1"/>
        <end position="25"/>
    </location>
</feature>
<dbReference type="Proteomes" id="UP001165060">
    <property type="component" value="Unassembled WGS sequence"/>
</dbReference>
<protein>
    <submittedName>
        <fullName evidence="2">Uncharacterized protein</fullName>
    </submittedName>
</protein>
<evidence type="ECO:0000256" key="1">
    <source>
        <dbReference type="SAM" id="MobiDB-lite"/>
    </source>
</evidence>
<feature type="region of interest" description="Disordered" evidence="1">
    <location>
        <begin position="171"/>
        <end position="196"/>
    </location>
</feature>
<reference evidence="2 3" key="1">
    <citation type="journal article" date="2023" name="Commun. Biol.">
        <title>Genome analysis of Parmales, the sister group of diatoms, reveals the evolutionary specialization of diatoms from phago-mixotrophs to photoautotrophs.</title>
        <authorList>
            <person name="Ban H."/>
            <person name="Sato S."/>
            <person name="Yoshikawa S."/>
            <person name="Yamada K."/>
            <person name="Nakamura Y."/>
            <person name="Ichinomiya M."/>
            <person name="Sato N."/>
            <person name="Blanc-Mathieu R."/>
            <person name="Endo H."/>
            <person name="Kuwata A."/>
            <person name="Ogata H."/>
        </authorList>
    </citation>
    <scope>NUCLEOTIDE SEQUENCE [LARGE SCALE GENOMIC DNA]</scope>
</reference>
<proteinExistence type="predicted"/>
<feature type="region of interest" description="Disordered" evidence="1">
    <location>
        <begin position="77"/>
        <end position="112"/>
    </location>
</feature>
<dbReference type="EMBL" id="BRYB01003717">
    <property type="protein sequence ID" value="GMI19395.1"/>
    <property type="molecule type" value="Genomic_DNA"/>
</dbReference>
<sequence>MSLSPSPPVAALISSLSSPPPDPSLLLSPSAPTYAFHLLAHSPTPHVVGQMRLQTAEQLAKVDAALTEHIDANLSLLANNDHPQPPSQPSSQPSSQPTLLSQARDLHSQSQELSSLSAGSLASISTLQRSIEAKTQQLQNLLETQALLKKVMQVRVEYADLLQLLASPAMQPAGPNKSSNKSSKSPPVTSCSSMSTSQLSPLAPVLARLSTLLASSPALKDIALLAPCFQLSRSLRTSLASRADALTQQALQALPSPALPPLLLVEGTLGFLPDAIGRILEQTLATADADLDR</sequence>
<gene>
    <name evidence="2" type="ORF">TeGR_g8825</name>
</gene>
<evidence type="ECO:0000313" key="3">
    <source>
        <dbReference type="Proteomes" id="UP001165060"/>
    </source>
</evidence>
<name>A0ABQ6M4U0_9STRA</name>
<organism evidence="2 3">
    <name type="scientific">Tetraparma gracilis</name>
    <dbReference type="NCBI Taxonomy" id="2962635"/>
    <lineage>
        <taxon>Eukaryota</taxon>
        <taxon>Sar</taxon>
        <taxon>Stramenopiles</taxon>
        <taxon>Ochrophyta</taxon>
        <taxon>Bolidophyceae</taxon>
        <taxon>Parmales</taxon>
        <taxon>Triparmaceae</taxon>
        <taxon>Tetraparma</taxon>
    </lineage>
</organism>
<evidence type="ECO:0000313" key="2">
    <source>
        <dbReference type="EMBL" id="GMI19395.1"/>
    </source>
</evidence>
<keyword evidence="3" id="KW-1185">Reference proteome</keyword>